<evidence type="ECO:0000313" key="1">
    <source>
        <dbReference type="EMBL" id="PSU98661.1"/>
    </source>
</evidence>
<evidence type="ECO:0000313" key="2">
    <source>
        <dbReference type="Proteomes" id="UP000241426"/>
    </source>
</evidence>
<dbReference type="SUPFAM" id="SSF75169">
    <property type="entry name" value="DsrEFH-like"/>
    <property type="match status" value="1"/>
</dbReference>
<dbReference type="NCBIfam" id="TIGR03011">
    <property type="entry name" value="sulf_tusB_dsrH"/>
    <property type="match status" value="1"/>
</dbReference>
<name>A0A0B7J967_9GAMM</name>
<dbReference type="RefSeq" id="WP_036789563.1">
    <property type="nucleotide sequence ID" value="NZ_JAUZMV010000001.1"/>
</dbReference>
<dbReference type="Proteomes" id="UP000241426">
    <property type="component" value="Unassembled WGS sequence"/>
</dbReference>
<dbReference type="InterPro" id="IPR027396">
    <property type="entry name" value="DsrEFH-like"/>
</dbReference>
<dbReference type="PANTHER" id="PTHR37526:SF1">
    <property type="entry name" value="PROTEIN TUSB"/>
    <property type="match status" value="1"/>
</dbReference>
<sequence>MLHTVTRSPFQSHSLAQCLQFICPGDEILLLEDAVIVAMSENIYFDLIKNIGVKIYLLEADIIARGLQDKCDKDLDVIDYKGFVLLTERHDKHMKWA</sequence>
<accession>A0A0B7J967</accession>
<dbReference type="Gene3D" id="3.40.1260.10">
    <property type="entry name" value="DsrEFH-like"/>
    <property type="match status" value="1"/>
</dbReference>
<dbReference type="GO" id="GO:0016740">
    <property type="term" value="F:transferase activity"/>
    <property type="evidence" value="ECO:0007669"/>
    <property type="project" value="UniProtKB-KW"/>
</dbReference>
<organism evidence="1 2">
    <name type="scientific">Photobacterium kishitanii</name>
    <dbReference type="NCBI Taxonomy" id="318456"/>
    <lineage>
        <taxon>Bacteria</taxon>
        <taxon>Pseudomonadati</taxon>
        <taxon>Pseudomonadota</taxon>
        <taxon>Gammaproteobacteria</taxon>
        <taxon>Vibrionales</taxon>
        <taxon>Vibrionaceae</taxon>
        <taxon>Photobacterium</taxon>
    </lineage>
</organism>
<gene>
    <name evidence="1" type="primary">dsrH</name>
    <name evidence="1" type="ORF">C9J27_11270</name>
</gene>
<dbReference type="PANTHER" id="PTHR37526">
    <property type="entry name" value="PROTEIN TUSB"/>
    <property type="match status" value="1"/>
</dbReference>
<dbReference type="EMBL" id="PYNF01000008">
    <property type="protein sequence ID" value="PSU98661.1"/>
    <property type="molecule type" value="Genomic_DNA"/>
</dbReference>
<dbReference type="AlphaFoldDB" id="A0A0B7J967"/>
<reference evidence="1 2" key="1">
    <citation type="submission" date="2018-01" db="EMBL/GenBank/DDBJ databases">
        <title>Whole genome sequencing of Histamine producing bacteria.</title>
        <authorList>
            <person name="Butler K."/>
        </authorList>
    </citation>
    <scope>NUCLEOTIDE SEQUENCE [LARGE SCALE GENOMIC DNA]</scope>
    <source>
        <strain evidence="1 2">FS-7.2</strain>
    </source>
</reference>
<protein>
    <submittedName>
        <fullName evidence="1">Sulfurtransferase complex subunit TusB</fullName>
    </submittedName>
</protein>
<keyword evidence="1" id="KW-0808">Transferase</keyword>
<dbReference type="GeneID" id="29942636"/>
<dbReference type="InterPro" id="IPR007215">
    <property type="entry name" value="Sulphur_relay_TusB/DsrH"/>
</dbReference>
<dbReference type="GO" id="GO:0002143">
    <property type="term" value="P:tRNA wobble position uridine thiolation"/>
    <property type="evidence" value="ECO:0007669"/>
    <property type="project" value="InterPro"/>
</dbReference>
<accession>A0A2T3KHL8</accession>
<proteinExistence type="predicted"/>
<dbReference type="Pfam" id="PF04077">
    <property type="entry name" value="DsrH"/>
    <property type="match status" value="1"/>
</dbReference>
<dbReference type="eggNOG" id="COG2168">
    <property type="taxonomic scope" value="Bacteria"/>
</dbReference>
<comment type="caution">
    <text evidence="1">The sequence shown here is derived from an EMBL/GenBank/DDBJ whole genome shotgun (WGS) entry which is preliminary data.</text>
</comment>
<dbReference type="GO" id="GO:1990228">
    <property type="term" value="C:sulfurtransferase complex"/>
    <property type="evidence" value="ECO:0007669"/>
    <property type="project" value="TreeGrafter"/>
</dbReference>